<reference evidence="4" key="1">
    <citation type="submission" date="2023-05" db="EMBL/GenBank/DDBJ databases">
        <authorList>
            <person name="Stuckert A."/>
        </authorList>
    </citation>
    <scope>NUCLEOTIDE SEQUENCE</scope>
</reference>
<dbReference type="EMBL" id="CATNWA010020844">
    <property type="protein sequence ID" value="CAI9620081.1"/>
    <property type="molecule type" value="Genomic_DNA"/>
</dbReference>
<feature type="domain" description="DDE Tnp4" evidence="3">
    <location>
        <begin position="11"/>
        <end position="66"/>
    </location>
</feature>
<evidence type="ECO:0000313" key="4">
    <source>
        <dbReference type="EMBL" id="CAI9620081.1"/>
    </source>
</evidence>
<comment type="caution">
    <text evidence="4">The sequence shown here is derived from an EMBL/GenBank/DDBJ whole genome shotgun (WGS) entry which is preliminary data.</text>
</comment>
<name>A0ABN9HE48_9NEOB</name>
<gene>
    <name evidence="4" type="ORF">SPARVUS_LOCUS15933252</name>
</gene>
<proteinExistence type="predicted"/>
<evidence type="ECO:0000256" key="1">
    <source>
        <dbReference type="ARBA" id="ARBA00001968"/>
    </source>
</evidence>
<sequence>MAPVRYPQSLAEITYNKAHSKSRAIVEHTIGLLKSRFLCLARPGGELLYSPQKSSRIILACCLLHNICQARNDSWEMTEEREPEVRQLRVSRRQNTADGMATRADLITRYFPC</sequence>
<accession>A0ABN9HE48</accession>
<keyword evidence="2" id="KW-0479">Metal-binding</keyword>
<evidence type="ECO:0000259" key="3">
    <source>
        <dbReference type="Pfam" id="PF13359"/>
    </source>
</evidence>
<dbReference type="InterPro" id="IPR027806">
    <property type="entry name" value="HARBI1_dom"/>
</dbReference>
<feature type="non-terminal residue" evidence="4">
    <location>
        <position position="113"/>
    </location>
</feature>
<evidence type="ECO:0000256" key="2">
    <source>
        <dbReference type="ARBA" id="ARBA00022723"/>
    </source>
</evidence>
<keyword evidence="5" id="KW-1185">Reference proteome</keyword>
<dbReference type="Proteomes" id="UP001162483">
    <property type="component" value="Unassembled WGS sequence"/>
</dbReference>
<protein>
    <recommendedName>
        <fullName evidence="3">DDE Tnp4 domain-containing protein</fullName>
    </recommendedName>
</protein>
<evidence type="ECO:0000313" key="5">
    <source>
        <dbReference type="Proteomes" id="UP001162483"/>
    </source>
</evidence>
<comment type="cofactor">
    <cofactor evidence="1">
        <name>a divalent metal cation</name>
        <dbReference type="ChEBI" id="CHEBI:60240"/>
    </cofactor>
</comment>
<organism evidence="4 5">
    <name type="scientific">Staurois parvus</name>
    <dbReference type="NCBI Taxonomy" id="386267"/>
    <lineage>
        <taxon>Eukaryota</taxon>
        <taxon>Metazoa</taxon>
        <taxon>Chordata</taxon>
        <taxon>Craniata</taxon>
        <taxon>Vertebrata</taxon>
        <taxon>Euteleostomi</taxon>
        <taxon>Amphibia</taxon>
        <taxon>Batrachia</taxon>
        <taxon>Anura</taxon>
        <taxon>Neobatrachia</taxon>
        <taxon>Ranoidea</taxon>
        <taxon>Ranidae</taxon>
        <taxon>Staurois</taxon>
    </lineage>
</organism>
<dbReference type="Pfam" id="PF13359">
    <property type="entry name" value="DDE_Tnp_4"/>
    <property type="match status" value="1"/>
</dbReference>